<protein>
    <recommendedName>
        <fullName evidence="3">Large ribosomal subunit protein uL15/eL18 domain-containing protein</fullName>
    </recommendedName>
</protein>
<keyword evidence="2" id="KW-0687">Ribonucleoprotein</keyword>
<dbReference type="Pfam" id="PF00828">
    <property type="entry name" value="Ribosomal_L27A"/>
    <property type="match status" value="1"/>
</dbReference>
<feature type="non-terminal residue" evidence="4">
    <location>
        <position position="1"/>
    </location>
</feature>
<evidence type="ECO:0000313" key="4">
    <source>
        <dbReference type="EMBL" id="GAF93284.1"/>
    </source>
</evidence>
<dbReference type="Gene3D" id="3.100.10.10">
    <property type="match status" value="1"/>
</dbReference>
<sequence length="87" mass="9580">IANDLEKPTRKRRIVNLYKINKCTKKNETVIIPGKVLAVGDLDHPVTVAAFSFSGAAVDKINKVGKTMPINELIKESPKGKRIRILG</sequence>
<dbReference type="SUPFAM" id="SSF52080">
    <property type="entry name" value="Ribosomal proteins L15p and L18e"/>
    <property type="match status" value="1"/>
</dbReference>
<evidence type="ECO:0000256" key="1">
    <source>
        <dbReference type="ARBA" id="ARBA00022980"/>
    </source>
</evidence>
<reference evidence="4" key="1">
    <citation type="journal article" date="2014" name="Front. Microbiol.">
        <title>High frequency of phylogenetically diverse reductive dehalogenase-homologous genes in deep subseafloor sedimentary metagenomes.</title>
        <authorList>
            <person name="Kawai M."/>
            <person name="Futagami T."/>
            <person name="Toyoda A."/>
            <person name="Takaki Y."/>
            <person name="Nishi S."/>
            <person name="Hori S."/>
            <person name="Arai W."/>
            <person name="Tsubouchi T."/>
            <person name="Morono Y."/>
            <person name="Uchiyama I."/>
            <person name="Ito T."/>
            <person name="Fujiyama A."/>
            <person name="Inagaki F."/>
            <person name="Takami H."/>
        </authorList>
    </citation>
    <scope>NUCLEOTIDE SEQUENCE</scope>
    <source>
        <strain evidence="4">Expedition CK06-06</strain>
    </source>
</reference>
<dbReference type="GO" id="GO:0005840">
    <property type="term" value="C:ribosome"/>
    <property type="evidence" value="ECO:0007669"/>
    <property type="project" value="UniProtKB-KW"/>
</dbReference>
<comment type="caution">
    <text evidence="4">The sequence shown here is derived from an EMBL/GenBank/DDBJ whole genome shotgun (WGS) entry which is preliminary data.</text>
</comment>
<evidence type="ECO:0000256" key="2">
    <source>
        <dbReference type="ARBA" id="ARBA00023274"/>
    </source>
</evidence>
<keyword evidence="1" id="KW-0689">Ribosomal protein</keyword>
<dbReference type="PROSITE" id="PS00475">
    <property type="entry name" value="RIBOSOMAL_L15"/>
    <property type="match status" value="1"/>
</dbReference>
<evidence type="ECO:0000259" key="3">
    <source>
        <dbReference type="Pfam" id="PF00828"/>
    </source>
</evidence>
<dbReference type="InterPro" id="IPR036227">
    <property type="entry name" value="Ribosomal_uL15/eL18_sf"/>
</dbReference>
<feature type="domain" description="Large ribosomal subunit protein uL15/eL18" evidence="3">
    <location>
        <begin position="15"/>
        <end position="65"/>
    </location>
</feature>
<dbReference type="GO" id="GO:0006412">
    <property type="term" value="P:translation"/>
    <property type="evidence" value="ECO:0007669"/>
    <property type="project" value="InterPro"/>
</dbReference>
<organism evidence="4">
    <name type="scientific">marine sediment metagenome</name>
    <dbReference type="NCBI Taxonomy" id="412755"/>
    <lineage>
        <taxon>unclassified sequences</taxon>
        <taxon>metagenomes</taxon>
        <taxon>ecological metagenomes</taxon>
    </lineage>
</organism>
<dbReference type="NCBIfam" id="NF003079">
    <property type="entry name" value="PRK04005.1"/>
    <property type="match status" value="1"/>
</dbReference>
<dbReference type="InterPro" id="IPR001196">
    <property type="entry name" value="Ribosomal_uL15_CS"/>
</dbReference>
<proteinExistence type="predicted"/>
<dbReference type="GO" id="GO:1990904">
    <property type="term" value="C:ribonucleoprotein complex"/>
    <property type="evidence" value="ECO:0007669"/>
    <property type="project" value="UniProtKB-KW"/>
</dbReference>
<dbReference type="EMBL" id="BARS01015690">
    <property type="protein sequence ID" value="GAF93284.1"/>
    <property type="molecule type" value="Genomic_DNA"/>
</dbReference>
<dbReference type="InterPro" id="IPR021131">
    <property type="entry name" value="Ribosomal_uL15/eL18"/>
</dbReference>
<dbReference type="GO" id="GO:0003735">
    <property type="term" value="F:structural constituent of ribosome"/>
    <property type="evidence" value="ECO:0007669"/>
    <property type="project" value="InterPro"/>
</dbReference>
<name>X0TJ60_9ZZZZ</name>
<accession>X0TJ60</accession>
<gene>
    <name evidence="4" type="ORF">S01H1_25923</name>
</gene>
<dbReference type="AlphaFoldDB" id="X0TJ60"/>